<dbReference type="AlphaFoldDB" id="A0AAW1JIE7"/>
<gene>
    <name evidence="2" type="ORF">QE152_g28537</name>
</gene>
<dbReference type="Proteomes" id="UP001458880">
    <property type="component" value="Unassembled WGS sequence"/>
</dbReference>
<keyword evidence="1" id="KW-0812">Transmembrane</keyword>
<dbReference type="Gene3D" id="4.10.40.20">
    <property type="match status" value="1"/>
</dbReference>
<organism evidence="2 3">
    <name type="scientific">Popillia japonica</name>
    <name type="common">Japanese beetle</name>
    <dbReference type="NCBI Taxonomy" id="7064"/>
    <lineage>
        <taxon>Eukaryota</taxon>
        <taxon>Metazoa</taxon>
        <taxon>Ecdysozoa</taxon>
        <taxon>Arthropoda</taxon>
        <taxon>Hexapoda</taxon>
        <taxon>Insecta</taxon>
        <taxon>Pterygota</taxon>
        <taxon>Neoptera</taxon>
        <taxon>Endopterygota</taxon>
        <taxon>Coleoptera</taxon>
        <taxon>Polyphaga</taxon>
        <taxon>Scarabaeiformia</taxon>
        <taxon>Scarabaeidae</taxon>
        <taxon>Rutelinae</taxon>
        <taxon>Popillia</taxon>
    </lineage>
</organism>
<sequence>MTLNYEANVRRAASSAKGSQLHPAATMDSAMAFIIIGFILCGNFIYLTNARRGPFCTPCRSLEECNQEPNEVCVWGESRDNCGRRECAKGPGQRCGGPINVYGNCAENLMCKSDERCHGCTELSDANFLCYPNEY</sequence>
<accession>A0AAW1JIE7</accession>
<dbReference type="InterPro" id="IPR010850">
    <property type="entry name" value="Neuroparsin"/>
</dbReference>
<comment type="caution">
    <text evidence="2">The sequence shown here is derived from an EMBL/GenBank/DDBJ whole genome shotgun (WGS) entry which is preliminary data.</text>
</comment>
<keyword evidence="1" id="KW-1133">Transmembrane helix</keyword>
<dbReference type="EMBL" id="JASPKY010000359">
    <property type="protein sequence ID" value="KAK9704023.1"/>
    <property type="molecule type" value="Genomic_DNA"/>
</dbReference>
<evidence type="ECO:0000256" key="1">
    <source>
        <dbReference type="SAM" id="Phobius"/>
    </source>
</evidence>
<reference evidence="2 3" key="1">
    <citation type="journal article" date="2024" name="BMC Genomics">
        <title>De novo assembly and annotation of Popillia japonica's genome with initial clues to its potential as an invasive pest.</title>
        <authorList>
            <person name="Cucini C."/>
            <person name="Boschi S."/>
            <person name="Funari R."/>
            <person name="Cardaioli E."/>
            <person name="Iannotti N."/>
            <person name="Marturano G."/>
            <person name="Paoli F."/>
            <person name="Bruttini M."/>
            <person name="Carapelli A."/>
            <person name="Frati F."/>
            <person name="Nardi F."/>
        </authorList>
    </citation>
    <scope>NUCLEOTIDE SEQUENCE [LARGE SCALE GENOMIC DNA]</scope>
    <source>
        <strain evidence="2">DMR45628</strain>
    </source>
</reference>
<feature type="transmembrane region" description="Helical" evidence="1">
    <location>
        <begin position="29"/>
        <end position="47"/>
    </location>
</feature>
<proteinExistence type="predicted"/>
<dbReference type="Pfam" id="PF07327">
    <property type="entry name" value="Neuroparsin"/>
    <property type="match status" value="1"/>
</dbReference>
<keyword evidence="1" id="KW-0472">Membrane</keyword>
<evidence type="ECO:0000313" key="3">
    <source>
        <dbReference type="Proteomes" id="UP001458880"/>
    </source>
</evidence>
<keyword evidence="3" id="KW-1185">Reference proteome</keyword>
<protein>
    <submittedName>
        <fullName evidence="2">Neuroparsin</fullName>
    </submittedName>
</protein>
<evidence type="ECO:0000313" key="2">
    <source>
        <dbReference type="EMBL" id="KAK9704023.1"/>
    </source>
</evidence>
<name>A0AAW1JIE7_POPJA</name>